<dbReference type="EMBL" id="FWEW01003604">
    <property type="protein sequence ID" value="SLM39940.1"/>
    <property type="molecule type" value="Genomic_DNA"/>
</dbReference>
<sequence length="543" mass="60784">MAPWQLSALVSFAASVLLVQLAPQLSISASYVRAFLATFGLQLLIWAVWTVLIYPKLWSPLRHLPHPTNASFFNGHFKLIASETTGKPQQEWINEIPNDGLIRYTALFNRERLLLTNSRALGEVLVQKNYDFIKPDQLRQGLGRLLGIGVLLAEGEEHKSQRKNLMPAFAFRHIKDLYPVFWTKSCEMTQAIMSEVSEKSNAEQKSSSAAVEVAQWASRATLDIIGLAGMGHDFNAIQNPNTELSTTYRKVFQPTREAQILGMISLFVPMWIVRALPVQRNDDIAAATSTIRRVCRQLIHQKQEKLDKEERVDIDILSVALESGGFSEENLVDQLMTFLAAGHETTATALTWAIYMMCKHPEIQTRLRAEVREYLPSPEDSSSTVTDKVLDKLPYLHAVCSEVLRVYSPAPLTLREAAKDTSIIGEFVPKGTRIIIAPAAVNLSRELWGDDASKFDPDRWMGPRRTNNGGAESAYAFLTFLHGPRSCIGQAFARAEFACLLAATVGRFEMELEDKDFVVEVKGVITARPKDGLRVVMRPVEGW</sequence>
<dbReference type="PANTHER" id="PTHR24305:SF227">
    <property type="entry name" value="P450, PUTATIVE (EUROFUNG)-RELATED"/>
    <property type="match status" value="1"/>
</dbReference>
<dbReference type="SUPFAM" id="SSF48264">
    <property type="entry name" value="Cytochrome P450"/>
    <property type="match status" value="1"/>
</dbReference>
<dbReference type="InterPro" id="IPR001128">
    <property type="entry name" value="Cyt_P450"/>
</dbReference>
<dbReference type="Gene3D" id="1.10.630.10">
    <property type="entry name" value="Cytochrome P450"/>
    <property type="match status" value="1"/>
</dbReference>
<reference evidence="5" key="1">
    <citation type="submission" date="2017-03" db="EMBL/GenBank/DDBJ databases">
        <authorList>
            <person name="Sharma R."/>
            <person name="Thines M."/>
        </authorList>
    </citation>
    <scope>NUCLEOTIDE SEQUENCE [LARGE SCALE GENOMIC DNA]</scope>
</reference>
<dbReference type="CDD" id="cd11069">
    <property type="entry name" value="CYP_FUM15-like"/>
    <property type="match status" value="1"/>
</dbReference>
<dbReference type="InterPro" id="IPR036396">
    <property type="entry name" value="Cyt_P450_sf"/>
</dbReference>
<dbReference type="InterPro" id="IPR002401">
    <property type="entry name" value="Cyt_P450_E_grp-I"/>
</dbReference>
<dbReference type="GO" id="GO:0020037">
    <property type="term" value="F:heme binding"/>
    <property type="evidence" value="ECO:0007669"/>
    <property type="project" value="InterPro"/>
</dbReference>
<dbReference type="GO" id="GO:0004497">
    <property type="term" value="F:monooxygenase activity"/>
    <property type="evidence" value="ECO:0007669"/>
    <property type="project" value="InterPro"/>
</dbReference>
<evidence type="ECO:0000256" key="1">
    <source>
        <dbReference type="PIRSR" id="PIRSR602401-1"/>
    </source>
</evidence>
<dbReference type="GO" id="GO:0005506">
    <property type="term" value="F:iron ion binding"/>
    <property type="evidence" value="ECO:0007669"/>
    <property type="project" value="InterPro"/>
</dbReference>
<name>A0A1W5DAC5_9LECA</name>
<keyword evidence="2" id="KW-1133">Transmembrane helix</keyword>
<dbReference type="Proteomes" id="UP000192927">
    <property type="component" value="Unassembled WGS sequence"/>
</dbReference>
<dbReference type="PRINTS" id="PR00385">
    <property type="entry name" value="P450"/>
</dbReference>
<dbReference type="FunFam" id="1.10.630.10:FF:000051">
    <property type="entry name" value="Cytochrome P450 monooxygenase (Fum15)"/>
    <property type="match status" value="1"/>
</dbReference>
<accession>A0A1W5DAC5</accession>
<feature type="binding site" description="axial binding residue" evidence="1">
    <location>
        <position position="487"/>
    </location>
    <ligand>
        <name>heme</name>
        <dbReference type="ChEBI" id="CHEBI:30413"/>
    </ligand>
    <ligandPart>
        <name>Fe</name>
        <dbReference type="ChEBI" id="CHEBI:18248"/>
    </ligandPart>
</feature>
<keyword evidence="1" id="KW-0408">Iron</keyword>
<keyword evidence="1" id="KW-0479">Metal-binding</keyword>
<evidence type="ECO:0000256" key="2">
    <source>
        <dbReference type="SAM" id="Phobius"/>
    </source>
</evidence>
<dbReference type="GO" id="GO:0016705">
    <property type="term" value="F:oxidoreductase activity, acting on paired donors, with incorporation or reduction of molecular oxygen"/>
    <property type="evidence" value="ECO:0007669"/>
    <property type="project" value="InterPro"/>
</dbReference>
<evidence type="ECO:0000313" key="4">
    <source>
        <dbReference type="EMBL" id="SLM39940.1"/>
    </source>
</evidence>
<dbReference type="PANTHER" id="PTHR24305">
    <property type="entry name" value="CYTOCHROME P450"/>
    <property type="match status" value="1"/>
</dbReference>
<keyword evidence="3" id="KW-0732">Signal</keyword>
<evidence type="ECO:0000256" key="3">
    <source>
        <dbReference type="SAM" id="SignalP"/>
    </source>
</evidence>
<feature type="transmembrane region" description="Helical" evidence="2">
    <location>
        <begin position="31"/>
        <end position="54"/>
    </location>
</feature>
<comment type="cofactor">
    <cofactor evidence="1">
        <name>heme</name>
        <dbReference type="ChEBI" id="CHEBI:30413"/>
    </cofactor>
</comment>
<proteinExistence type="predicted"/>
<organism evidence="4 5">
    <name type="scientific">Lasallia pustulata</name>
    <dbReference type="NCBI Taxonomy" id="136370"/>
    <lineage>
        <taxon>Eukaryota</taxon>
        <taxon>Fungi</taxon>
        <taxon>Dikarya</taxon>
        <taxon>Ascomycota</taxon>
        <taxon>Pezizomycotina</taxon>
        <taxon>Lecanoromycetes</taxon>
        <taxon>OSLEUM clade</taxon>
        <taxon>Umbilicariomycetidae</taxon>
        <taxon>Umbilicariales</taxon>
        <taxon>Umbilicariaceae</taxon>
        <taxon>Lasallia</taxon>
    </lineage>
</organism>
<keyword evidence="2" id="KW-0472">Membrane</keyword>
<keyword evidence="1" id="KW-0349">Heme</keyword>
<keyword evidence="5" id="KW-1185">Reference proteome</keyword>
<keyword evidence="2" id="KW-0812">Transmembrane</keyword>
<dbReference type="InterPro" id="IPR050121">
    <property type="entry name" value="Cytochrome_P450_monoxygenase"/>
</dbReference>
<protein>
    <submittedName>
        <fullName evidence="4">Cytochrome p450</fullName>
    </submittedName>
</protein>
<dbReference type="PRINTS" id="PR00463">
    <property type="entry name" value="EP450I"/>
</dbReference>
<dbReference type="AlphaFoldDB" id="A0A1W5DAC5"/>
<evidence type="ECO:0000313" key="5">
    <source>
        <dbReference type="Proteomes" id="UP000192927"/>
    </source>
</evidence>
<dbReference type="Pfam" id="PF00067">
    <property type="entry name" value="p450"/>
    <property type="match status" value="1"/>
</dbReference>
<feature type="signal peptide" evidence="3">
    <location>
        <begin position="1"/>
        <end position="18"/>
    </location>
</feature>
<feature type="chain" id="PRO_5012642120" evidence="3">
    <location>
        <begin position="19"/>
        <end position="543"/>
    </location>
</feature>